<proteinExistence type="predicted"/>
<evidence type="ECO:0000313" key="8">
    <source>
        <dbReference type="EMBL" id="CAE8651676.1"/>
    </source>
</evidence>
<evidence type="ECO:0000256" key="5">
    <source>
        <dbReference type="ARBA" id="ARBA00023242"/>
    </source>
</evidence>
<feature type="non-terminal residue" evidence="8">
    <location>
        <position position="281"/>
    </location>
</feature>
<keyword evidence="5" id="KW-0539">Nucleus</keyword>
<evidence type="ECO:0000259" key="7">
    <source>
        <dbReference type="SMART" id="SM01156"/>
    </source>
</evidence>
<comment type="subcellular location">
    <subcellularLocation>
        <location evidence="1">Nucleus</location>
    </subcellularLocation>
</comment>
<feature type="domain" description="Beta-catenin-like protein 1 N-terminal" evidence="7">
    <location>
        <begin position="43"/>
        <end position="150"/>
    </location>
</feature>
<dbReference type="Gene3D" id="1.25.10.10">
    <property type="entry name" value="Leucine-rich Repeat Variant"/>
    <property type="match status" value="1"/>
</dbReference>
<keyword evidence="4" id="KW-0175">Coiled coil</keyword>
<dbReference type="AlphaFoldDB" id="A0A813IKI9"/>
<dbReference type="EMBL" id="CAJNNW010010059">
    <property type="protein sequence ID" value="CAE8651676.1"/>
    <property type="molecule type" value="Genomic_DNA"/>
</dbReference>
<name>A0A813IKI9_POLGL</name>
<protein>
    <recommendedName>
        <fullName evidence="7">Beta-catenin-like protein 1 N-terminal domain-containing protein</fullName>
    </recommendedName>
</protein>
<dbReference type="InterPro" id="IPR013180">
    <property type="entry name" value="CTNNBL1_N"/>
</dbReference>
<evidence type="ECO:0000256" key="1">
    <source>
        <dbReference type="ARBA" id="ARBA00004123"/>
    </source>
</evidence>
<reference evidence="8" key="1">
    <citation type="submission" date="2021-02" db="EMBL/GenBank/DDBJ databases">
        <authorList>
            <person name="Dougan E. K."/>
            <person name="Rhodes N."/>
            <person name="Thang M."/>
            <person name="Chan C."/>
        </authorList>
    </citation>
    <scope>NUCLEOTIDE SEQUENCE</scope>
</reference>
<dbReference type="InterPro" id="IPR016024">
    <property type="entry name" value="ARM-type_fold"/>
</dbReference>
<dbReference type="InterPro" id="IPR011989">
    <property type="entry name" value="ARM-like"/>
</dbReference>
<feature type="non-terminal residue" evidence="8">
    <location>
        <position position="1"/>
    </location>
</feature>
<accession>A0A813IKI9</accession>
<evidence type="ECO:0000256" key="4">
    <source>
        <dbReference type="ARBA" id="ARBA00023054"/>
    </source>
</evidence>
<gene>
    <name evidence="8" type="ORF">PGLA2088_LOCUS9172</name>
</gene>
<evidence type="ECO:0000256" key="3">
    <source>
        <dbReference type="ARBA" id="ARBA00022737"/>
    </source>
</evidence>
<keyword evidence="3" id="KW-0677">Repeat</keyword>
<evidence type="ECO:0000256" key="2">
    <source>
        <dbReference type="ARBA" id="ARBA00022553"/>
    </source>
</evidence>
<dbReference type="InterPro" id="IPR039678">
    <property type="entry name" value="CTNNBL1"/>
</dbReference>
<dbReference type="Pfam" id="PF08216">
    <property type="entry name" value="CTNNBL"/>
    <property type="match status" value="1"/>
</dbReference>
<evidence type="ECO:0000313" key="9">
    <source>
        <dbReference type="Proteomes" id="UP000626109"/>
    </source>
</evidence>
<keyword evidence="2" id="KW-0597">Phosphoprotein</keyword>
<dbReference type="GO" id="GO:0005681">
    <property type="term" value="C:spliceosomal complex"/>
    <property type="evidence" value="ECO:0007669"/>
    <property type="project" value="TreeGrafter"/>
</dbReference>
<sequence length="281" mass="31332">LVNARMDSMDMRPPAVPVKRKAPPPNDGARPPKRLELGEDLPEAVSKEDLDHILDKADEVHVETLNEASLKRMSLQLERKVKVNQDLRIKHADEPEKYLKSEVDLDEEVKKFVHVATHPHLYAELLKLGTIPVMVGLLNHVNTDIAVGVFEVLSELTDADVISETEEPEVFVRALFEAQLCQMTVDVLLRIDESASDDDAKAVSNCMGMIENLADLLPNETCAEFAQIPRLLPWLIKRVRAPGAVDYNRVYASEILGMLLMNSESSKRLSADSPCTAFSCL</sequence>
<dbReference type="Proteomes" id="UP000626109">
    <property type="component" value="Unassembled WGS sequence"/>
</dbReference>
<dbReference type="PANTHER" id="PTHR14978:SF0">
    <property type="entry name" value="BETA-CATENIN-LIKE PROTEIN 1"/>
    <property type="match status" value="1"/>
</dbReference>
<dbReference type="SMART" id="SM01156">
    <property type="entry name" value="DUF1716"/>
    <property type="match status" value="1"/>
</dbReference>
<evidence type="ECO:0000256" key="6">
    <source>
        <dbReference type="SAM" id="MobiDB-lite"/>
    </source>
</evidence>
<dbReference type="PANTHER" id="PTHR14978">
    <property type="entry name" value="BETA-CATENIN-LIKE PROTEIN 1 NUCLEAR ASSOCIATED PROTEIN"/>
    <property type="match status" value="1"/>
</dbReference>
<dbReference type="SUPFAM" id="SSF48371">
    <property type="entry name" value="ARM repeat"/>
    <property type="match status" value="1"/>
</dbReference>
<feature type="region of interest" description="Disordered" evidence="6">
    <location>
        <begin position="1"/>
        <end position="40"/>
    </location>
</feature>
<comment type="caution">
    <text evidence="8">The sequence shown here is derived from an EMBL/GenBank/DDBJ whole genome shotgun (WGS) entry which is preliminary data.</text>
</comment>
<organism evidence="8 9">
    <name type="scientific">Polarella glacialis</name>
    <name type="common">Dinoflagellate</name>
    <dbReference type="NCBI Taxonomy" id="89957"/>
    <lineage>
        <taxon>Eukaryota</taxon>
        <taxon>Sar</taxon>
        <taxon>Alveolata</taxon>
        <taxon>Dinophyceae</taxon>
        <taxon>Suessiales</taxon>
        <taxon>Suessiaceae</taxon>
        <taxon>Polarella</taxon>
    </lineage>
</organism>